<dbReference type="SUPFAM" id="SSF53335">
    <property type="entry name" value="S-adenosyl-L-methionine-dependent methyltransferases"/>
    <property type="match status" value="1"/>
</dbReference>
<evidence type="ECO:0000256" key="1">
    <source>
        <dbReference type="ARBA" id="ARBA00022603"/>
    </source>
</evidence>
<keyword evidence="5" id="KW-1185">Reference proteome</keyword>
<keyword evidence="1" id="KW-0489">Methyltransferase</keyword>
<dbReference type="RefSeq" id="WP_238280676.1">
    <property type="nucleotide sequence ID" value="NZ_BPQL01000095.1"/>
</dbReference>
<organism evidence="4 5">
    <name type="scientific">Methylobacterium goesingense</name>
    <dbReference type="NCBI Taxonomy" id="243690"/>
    <lineage>
        <taxon>Bacteria</taxon>
        <taxon>Pseudomonadati</taxon>
        <taxon>Pseudomonadota</taxon>
        <taxon>Alphaproteobacteria</taxon>
        <taxon>Hyphomicrobiales</taxon>
        <taxon>Methylobacteriaceae</taxon>
        <taxon>Methylobacterium</taxon>
    </lineage>
</organism>
<evidence type="ECO:0000313" key="4">
    <source>
        <dbReference type="EMBL" id="MET3693482.1"/>
    </source>
</evidence>
<evidence type="ECO:0000256" key="2">
    <source>
        <dbReference type="ARBA" id="ARBA00022691"/>
    </source>
</evidence>
<name>A0ABV2L6M3_9HYPH</name>
<dbReference type="CDD" id="cd02440">
    <property type="entry name" value="AdoMet_MTases"/>
    <property type="match status" value="1"/>
</dbReference>
<dbReference type="Gene3D" id="3.40.50.150">
    <property type="entry name" value="Vaccinia Virus protein VP39"/>
    <property type="match status" value="1"/>
</dbReference>
<evidence type="ECO:0000313" key="5">
    <source>
        <dbReference type="Proteomes" id="UP001549145"/>
    </source>
</evidence>
<dbReference type="Proteomes" id="UP001549145">
    <property type="component" value="Unassembled WGS sequence"/>
</dbReference>
<feature type="domain" description="Methyltransferase small" evidence="3">
    <location>
        <begin position="25"/>
        <end position="118"/>
    </location>
</feature>
<dbReference type="InterPro" id="IPR029063">
    <property type="entry name" value="SAM-dependent_MTases_sf"/>
</dbReference>
<comment type="caution">
    <text evidence="4">The sequence shown here is derived from an EMBL/GenBank/DDBJ whole genome shotgun (WGS) entry which is preliminary data.</text>
</comment>
<accession>A0ABV2L6M3</accession>
<dbReference type="PRINTS" id="PR00507">
    <property type="entry name" value="N12N6MTFRASE"/>
</dbReference>
<gene>
    <name evidence="4" type="ORF">ABID43_003032</name>
</gene>
<evidence type="ECO:0000259" key="3">
    <source>
        <dbReference type="Pfam" id="PF05175"/>
    </source>
</evidence>
<reference evidence="4 5" key="1">
    <citation type="submission" date="2024-06" db="EMBL/GenBank/DDBJ databases">
        <title>Genomic Encyclopedia of Type Strains, Phase IV (KMG-IV): sequencing the most valuable type-strain genomes for metagenomic binning, comparative biology and taxonomic classification.</title>
        <authorList>
            <person name="Goeker M."/>
        </authorList>
    </citation>
    <scope>NUCLEOTIDE SEQUENCE [LARGE SCALE GENOMIC DNA]</scope>
    <source>
        <strain evidence="4 5">DSM 21331</strain>
    </source>
</reference>
<keyword evidence="2" id="KW-0949">S-adenosyl-L-methionine</keyword>
<sequence length="382" mass="41897">MNDRHYTPAYIAEFVTNIISGEAPELVADFACGEGALLRAASIRWPHAKLIATDLDEAAVACLRGELRVHYAASLDFLNPPESYIDMQLSEFEGSISLILLNPPFSCKGRSSHQTSWNGINYRSSKALAFVLRSLIYLKPGGQVIALLPLSCLSSQKDAHVLESLSCQFEIEVIDQLQASAFKDCNVRVAVVRFTSRTVAAAGVASTEPPSMLTNLSPLFVTLVRGSYSNPPKKILTSGRYPLIHSTDLKRHSVTSARTVNSRRSTISSPAVLIPRVGRFRLDKICEYNLSTTSVLTDCVIAIIPASNSELIDLIGRMKDRYVDLDEAYSGTCAPYITLSRLQRFLARIAVCAVVPERSRDKIRLEVDTIAGRSSLEQKCAA</sequence>
<proteinExistence type="predicted"/>
<keyword evidence="1" id="KW-0808">Transferase</keyword>
<protein>
    <submittedName>
        <fullName evidence="4">tRNA1(Val) A37 N6-methylase TrmN6</fullName>
    </submittedName>
</protein>
<dbReference type="EMBL" id="JBEPMM010000008">
    <property type="protein sequence ID" value="MET3693482.1"/>
    <property type="molecule type" value="Genomic_DNA"/>
</dbReference>
<dbReference type="Pfam" id="PF05175">
    <property type="entry name" value="MTS"/>
    <property type="match status" value="1"/>
</dbReference>
<dbReference type="InterPro" id="IPR007848">
    <property type="entry name" value="Small_mtfrase_dom"/>
</dbReference>